<evidence type="ECO:0000256" key="4">
    <source>
        <dbReference type="ARBA" id="ARBA00022723"/>
    </source>
</evidence>
<accession>A0AAU7LN95</accession>
<dbReference type="PANTHER" id="PTHR43112">
    <property type="entry name" value="FERREDOXIN"/>
    <property type="match status" value="1"/>
</dbReference>
<dbReference type="PROSITE" id="PS51085">
    <property type="entry name" value="2FE2S_FER_2"/>
    <property type="match status" value="1"/>
</dbReference>
<reference evidence="10" key="1">
    <citation type="submission" date="2024-05" db="EMBL/GenBank/DDBJ databases">
        <authorList>
            <person name="Bunk B."/>
            <person name="Swiderski J."/>
            <person name="Sproer C."/>
            <person name="Thiel V."/>
        </authorList>
    </citation>
    <scope>NUCLEOTIDE SEQUENCE</scope>
    <source>
        <strain evidence="10">DSM 17735</strain>
    </source>
</reference>
<name>A0AAU7LN95_9BURK</name>
<evidence type="ECO:0000256" key="3">
    <source>
        <dbReference type="ARBA" id="ARBA00022714"/>
    </source>
</evidence>
<gene>
    <name evidence="10" type="ORF">ABLV49_14400</name>
</gene>
<evidence type="ECO:0000259" key="9">
    <source>
        <dbReference type="PROSITE" id="PS51085"/>
    </source>
</evidence>
<dbReference type="Pfam" id="PF00111">
    <property type="entry name" value="Fer2"/>
    <property type="match status" value="1"/>
</dbReference>
<dbReference type="GO" id="GO:0046872">
    <property type="term" value="F:metal ion binding"/>
    <property type="evidence" value="ECO:0007669"/>
    <property type="project" value="UniProtKB-KW"/>
</dbReference>
<dbReference type="GO" id="GO:0051537">
    <property type="term" value="F:2 iron, 2 sulfur cluster binding"/>
    <property type="evidence" value="ECO:0007669"/>
    <property type="project" value="UniProtKB-KW"/>
</dbReference>
<keyword evidence="4" id="KW-0479">Metal-binding</keyword>
<keyword evidence="3" id="KW-0001">2Fe-2S</keyword>
<comment type="similarity">
    <text evidence="1">Belongs to the 2Fe2S plant-type ferredoxin family.</text>
</comment>
<evidence type="ECO:0000256" key="6">
    <source>
        <dbReference type="ARBA" id="ARBA00023004"/>
    </source>
</evidence>
<keyword evidence="5" id="KW-0249">Electron transport</keyword>
<proteinExistence type="inferred from homology"/>
<keyword evidence="7" id="KW-0411">Iron-sulfur</keyword>
<protein>
    <submittedName>
        <fullName evidence="10">2Fe-2S iron-sulfur cluster-binding protein</fullName>
    </submittedName>
</protein>
<dbReference type="SUPFAM" id="SSF54292">
    <property type="entry name" value="2Fe-2S ferredoxin-like"/>
    <property type="match status" value="1"/>
</dbReference>
<dbReference type="InterPro" id="IPR012675">
    <property type="entry name" value="Beta-grasp_dom_sf"/>
</dbReference>
<dbReference type="CDD" id="cd00207">
    <property type="entry name" value="fer2"/>
    <property type="match status" value="1"/>
</dbReference>
<evidence type="ECO:0000256" key="1">
    <source>
        <dbReference type="ARBA" id="ARBA00007874"/>
    </source>
</evidence>
<comment type="cofactor">
    <cofactor evidence="8">
        <name>[2Fe-2S] cluster</name>
        <dbReference type="ChEBI" id="CHEBI:190135"/>
    </cofactor>
</comment>
<dbReference type="InterPro" id="IPR036010">
    <property type="entry name" value="2Fe-2S_ferredoxin-like_sf"/>
</dbReference>
<dbReference type="PANTHER" id="PTHR43112:SF3">
    <property type="entry name" value="FERREDOXIN-2, CHLOROPLASTIC"/>
    <property type="match status" value="1"/>
</dbReference>
<organism evidence="10">
    <name type="scientific">Polaromonas hydrogenivorans</name>
    <dbReference type="NCBI Taxonomy" id="335476"/>
    <lineage>
        <taxon>Bacteria</taxon>
        <taxon>Pseudomonadati</taxon>
        <taxon>Pseudomonadota</taxon>
        <taxon>Betaproteobacteria</taxon>
        <taxon>Burkholderiales</taxon>
        <taxon>Comamonadaceae</taxon>
        <taxon>Polaromonas</taxon>
    </lineage>
</organism>
<evidence type="ECO:0000256" key="8">
    <source>
        <dbReference type="ARBA" id="ARBA00034078"/>
    </source>
</evidence>
<evidence type="ECO:0000256" key="5">
    <source>
        <dbReference type="ARBA" id="ARBA00022982"/>
    </source>
</evidence>
<keyword evidence="2" id="KW-0813">Transport</keyword>
<dbReference type="RefSeq" id="WP_349277426.1">
    <property type="nucleotide sequence ID" value="NZ_CBCSCU010000024.1"/>
</dbReference>
<keyword evidence="6" id="KW-0408">Iron</keyword>
<sequence>MPIPTTPAETASPVFSARIEPGGALFEAPASLPLLLSAERAGLALLDSSCRNGTCRACICQLVSGQVAYRIDWPGLSLDEKREGCILPCVAYPLSDVVIALPR</sequence>
<dbReference type="Gene3D" id="3.10.20.30">
    <property type="match status" value="1"/>
</dbReference>
<dbReference type="EMBL" id="CP157675">
    <property type="protein sequence ID" value="XBP69089.1"/>
    <property type="molecule type" value="Genomic_DNA"/>
</dbReference>
<evidence type="ECO:0000256" key="2">
    <source>
        <dbReference type="ARBA" id="ARBA00022448"/>
    </source>
</evidence>
<evidence type="ECO:0000313" key="10">
    <source>
        <dbReference type="EMBL" id="XBP69089.1"/>
    </source>
</evidence>
<feature type="domain" description="2Fe-2S ferredoxin-type" evidence="9">
    <location>
        <begin position="15"/>
        <end position="103"/>
    </location>
</feature>
<dbReference type="InterPro" id="IPR001041">
    <property type="entry name" value="2Fe-2S_ferredoxin-type"/>
</dbReference>
<evidence type="ECO:0000256" key="7">
    <source>
        <dbReference type="ARBA" id="ARBA00023014"/>
    </source>
</evidence>
<dbReference type="AlphaFoldDB" id="A0AAU7LN95"/>